<name>F8AIS0_PYRYC</name>
<proteinExistence type="predicted"/>
<dbReference type="HOGENOM" id="CLU_777605_0_0_2"/>
<dbReference type="eggNOG" id="arCOG05848">
    <property type="taxonomic scope" value="Archaea"/>
</dbReference>
<gene>
    <name evidence="1" type="ordered locus">PYCH_04700</name>
</gene>
<organism evidence="1 2">
    <name type="scientific">Pyrococcus yayanosii (strain CH1 / JCM 16557)</name>
    <dbReference type="NCBI Taxonomy" id="529709"/>
    <lineage>
        <taxon>Archaea</taxon>
        <taxon>Methanobacteriati</taxon>
        <taxon>Methanobacteriota</taxon>
        <taxon>Thermococci</taxon>
        <taxon>Thermococcales</taxon>
        <taxon>Thermococcaceae</taxon>
        <taxon>Pyrococcus</taxon>
    </lineage>
</organism>
<dbReference type="EMBL" id="CP002779">
    <property type="protein sequence ID" value="AEH24160.1"/>
    <property type="molecule type" value="Genomic_DNA"/>
</dbReference>
<reference evidence="1 2" key="1">
    <citation type="journal article" date="2011" name="J. Bacteriol.">
        <title>Complete genome sequence of the obligate piezophilic hyperthermophilic archaeon Pyrococcus yayanosii CH1.</title>
        <authorList>
            <person name="Jun X."/>
            <person name="Lupeng L."/>
            <person name="Minjuan X."/>
            <person name="Oger P."/>
            <person name="Fengping W."/>
            <person name="Jebbar M."/>
            <person name="Xiang X."/>
        </authorList>
    </citation>
    <scope>NUCLEOTIDE SEQUENCE [LARGE SCALE GENOMIC DNA]</scope>
    <source>
        <strain evidence="2">CH1 / JCM 16557</strain>
    </source>
</reference>
<protein>
    <submittedName>
        <fullName evidence="1">Uncharacterized protein</fullName>
    </submittedName>
</protein>
<evidence type="ECO:0000313" key="2">
    <source>
        <dbReference type="Proteomes" id="UP000008386"/>
    </source>
</evidence>
<dbReference type="InterPro" id="IPR011990">
    <property type="entry name" value="TPR-like_helical_dom_sf"/>
</dbReference>
<dbReference type="AlphaFoldDB" id="F8AIS0"/>
<dbReference type="Proteomes" id="UP000008386">
    <property type="component" value="Chromosome"/>
</dbReference>
<dbReference type="KEGG" id="pya:PYCH_04700"/>
<dbReference type="STRING" id="529709.PYCH_04700"/>
<keyword evidence="2" id="KW-1185">Reference proteome</keyword>
<evidence type="ECO:0000313" key="1">
    <source>
        <dbReference type="EMBL" id="AEH24160.1"/>
    </source>
</evidence>
<dbReference type="Gene3D" id="1.25.40.10">
    <property type="entry name" value="Tetratricopeptide repeat domain"/>
    <property type="match status" value="1"/>
</dbReference>
<accession>F8AIS0</accession>
<sequence length="357" mass="40783">MAERFKVGRESLFLMIEKLAKVREAIERGKLEEAIKISKNINDPYWKSYAMKWLSQAMASKNPAEARRLASSIPIPSLRNEALLYLAYELSKRGKFKDAVDSARLIVDVYMKKKALRSISDALAEALKKMNIIEISLGELGLEEADVELLKPLPEGIKYEDGRFLVDATILPVSEEKGSAVVEMRDEKANLKEPELEPLEMELLELTEENFENLPEPFRSALIESIGLHRLEEGDVEAAEELVEKITIGGGTLARLLFFLGREEHLEKVRRPVDRILLAYRVLLLKPTDDAIPLIYTLFSDLRNRNPWKFARLMKFLAFELLEEGRKRRNKALLIKSKELFRKGKEEELSATAQASL</sequence>